<evidence type="ECO:0000313" key="5">
    <source>
        <dbReference type="EMBL" id="CAL4175894.1"/>
    </source>
</evidence>
<dbReference type="InterPro" id="IPR037124">
    <property type="entry name" value="Chaperonin_GroES_sf"/>
</dbReference>
<dbReference type="Proteomes" id="UP001497623">
    <property type="component" value="Unassembled WGS sequence"/>
</dbReference>
<evidence type="ECO:0008006" key="7">
    <source>
        <dbReference type="Google" id="ProtNLM"/>
    </source>
</evidence>
<dbReference type="EMBL" id="CAXKWB010054464">
    <property type="protein sequence ID" value="CAL4175894.1"/>
    <property type="molecule type" value="Genomic_DNA"/>
</dbReference>
<evidence type="ECO:0000256" key="4">
    <source>
        <dbReference type="SAM" id="MobiDB-lite"/>
    </source>
</evidence>
<dbReference type="GO" id="GO:0005759">
    <property type="term" value="C:mitochondrial matrix"/>
    <property type="evidence" value="ECO:0007669"/>
    <property type="project" value="TreeGrafter"/>
</dbReference>
<gene>
    <name evidence="5" type="ORF">MNOR_LOCUS34690</name>
</gene>
<dbReference type="CDD" id="cd00320">
    <property type="entry name" value="cpn10"/>
    <property type="match status" value="1"/>
</dbReference>
<dbReference type="PRINTS" id="PR00297">
    <property type="entry name" value="CHAPERONIN10"/>
</dbReference>
<dbReference type="GO" id="GO:0044183">
    <property type="term" value="F:protein folding chaperone"/>
    <property type="evidence" value="ECO:0007669"/>
    <property type="project" value="InterPro"/>
</dbReference>
<accession>A0AAV2SEI3</accession>
<name>A0AAV2SEI3_MEGNR</name>
<feature type="compositionally biased region" description="Acidic residues" evidence="4">
    <location>
        <begin position="140"/>
        <end position="153"/>
    </location>
</feature>
<dbReference type="AlphaFoldDB" id="A0AAV2SEI3"/>
<dbReference type="Gene3D" id="2.30.33.40">
    <property type="entry name" value="GroES chaperonin"/>
    <property type="match status" value="1"/>
</dbReference>
<dbReference type="Pfam" id="PF00166">
    <property type="entry name" value="Cpn10"/>
    <property type="match status" value="1"/>
</dbReference>
<dbReference type="InterPro" id="IPR011032">
    <property type="entry name" value="GroES-like_sf"/>
</dbReference>
<dbReference type="GO" id="GO:0005524">
    <property type="term" value="F:ATP binding"/>
    <property type="evidence" value="ECO:0007669"/>
    <property type="project" value="InterPro"/>
</dbReference>
<evidence type="ECO:0000256" key="2">
    <source>
        <dbReference type="ARBA" id="ARBA00023186"/>
    </source>
</evidence>
<comment type="caution">
    <text evidence="5">The sequence shown here is derived from an EMBL/GenBank/DDBJ whole genome shotgun (WGS) entry which is preliminary data.</text>
</comment>
<reference evidence="5 6" key="1">
    <citation type="submission" date="2024-05" db="EMBL/GenBank/DDBJ databases">
        <authorList>
            <person name="Wallberg A."/>
        </authorList>
    </citation>
    <scope>NUCLEOTIDE SEQUENCE [LARGE SCALE GENOMIC DNA]</scope>
</reference>
<organism evidence="5 6">
    <name type="scientific">Meganyctiphanes norvegica</name>
    <name type="common">Northern krill</name>
    <name type="synonym">Thysanopoda norvegica</name>
    <dbReference type="NCBI Taxonomy" id="48144"/>
    <lineage>
        <taxon>Eukaryota</taxon>
        <taxon>Metazoa</taxon>
        <taxon>Ecdysozoa</taxon>
        <taxon>Arthropoda</taxon>
        <taxon>Crustacea</taxon>
        <taxon>Multicrustacea</taxon>
        <taxon>Malacostraca</taxon>
        <taxon>Eumalacostraca</taxon>
        <taxon>Eucarida</taxon>
        <taxon>Euphausiacea</taxon>
        <taxon>Euphausiidae</taxon>
        <taxon>Meganyctiphanes</taxon>
    </lineage>
</organism>
<feature type="region of interest" description="Disordered" evidence="4">
    <location>
        <begin position="132"/>
        <end position="168"/>
    </location>
</feature>
<proteinExistence type="inferred from homology"/>
<evidence type="ECO:0000313" key="6">
    <source>
        <dbReference type="Proteomes" id="UP001497623"/>
    </source>
</evidence>
<dbReference type="GO" id="GO:0051087">
    <property type="term" value="F:protein-folding chaperone binding"/>
    <property type="evidence" value="ECO:0007669"/>
    <property type="project" value="TreeGrafter"/>
</dbReference>
<comment type="similarity">
    <text evidence="1 3">Belongs to the GroES chaperonin family.</text>
</comment>
<dbReference type="InterPro" id="IPR020818">
    <property type="entry name" value="Chaperonin_GroES"/>
</dbReference>
<protein>
    <recommendedName>
        <fullName evidence="7">Chaperonin 10</fullName>
    </recommendedName>
</protein>
<dbReference type="GO" id="GO:0046872">
    <property type="term" value="F:metal ion binding"/>
    <property type="evidence" value="ECO:0007669"/>
    <property type="project" value="TreeGrafter"/>
</dbReference>
<evidence type="ECO:0000256" key="1">
    <source>
        <dbReference type="ARBA" id="ARBA00006975"/>
    </source>
</evidence>
<dbReference type="SMART" id="SM00883">
    <property type="entry name" value="Cpn10"/>
    <property type="match status" value="1"/>
</dbReference>
<dbReference type="PANTHER" id="PTHR10772:SF0">
    <property type="entry name" value="10 KDA HEAT SHOCK PROTEIN, MITOCHONDRIAL"/>
    <property type="match status" value="1"/>
</dbReference>
<keyword evidence="6" id="KW-1185">Reference proteome</keyword>
<keyword evidence="2 3" id="KW-0143">Chaperone</keyword>
<sequence>VTPAKKAYPQKFRKKWLTDPQLRDWLIEVPKRNGESGAECKVCKTYLNIKICDLKNHALTKKHIKNLENLGGPKHQLLLKVEANALTEVDGFHHSEGGIGTPPSGFVIQQSSITPRELPSNQSLPKTRCKKIDLPAGLSDTDDEGLYDDDIADPDFSPHDPPDSPEMMNNITTNRKSPDLMNELPANRKYVRPAFVHYSKGSDLSRFVPLFDRVLVQKEEAFSQILLKDGVLIAPKMNTARVVAVGTGIRSDSGEMIPLEVSVGDEVMIPEYGGTKVELDGKEYILYCDSDLLAKFRSK</sequence>
<feature type="non-terminal residue" evidence="5">
    <location>
        <position position="1"/>
    </location>
</feature>
<dbReference type="SUPFAM" id="SSF50129">
    <property type="entry name" value="GroES-like"/>
    <property type="match status" value="1"/>
</dbReference>
<dbReference type="GO" id="GO:0051082">
    <property type="term" value="F:unfolded protein binding"/>
    <property type="evidence" value="ECO:0007669"/>
    <property type="project" value="TreeGrafter"/>
</dbReference>
<evidence type="ECO:0000256" key="3">
    <source>
        <dbReference type="RuleBase" id="RU003479"/>
    </source>
</evidence>
<dbReference type="PANTHER" id="PTHR10772">
    <property type="entry name" value="10 KDA HEAT SHOCK PROTEIN"/>
    <property type="match status" value="1"/>
</dbReference>